<dbReference type="GO" id="GO:0000145">
    <property type="term" value="C:exocyst"/>
    <property type="evidence" value="ECO:0007669"/>
    <property type="project" value="InterPro"/>
</dbReference>
<reference evidence="6 7" key="1">
    <citation type="submission" date="2024-04" db="EMBL/GenBank/DDBJ databases">
        <title>The reference genome of an endangered Asteraceae, Deinandra increscens subsp. villosa, native to the Central Coast of California.</title>
        <authorList>
            <person name="Guilliams M."/>
            <person name="Hasenstab-Lehman K."/>
            <person name="Meyer R."/>
            <person name="Mcevoy S."/>
        </authorList>
    </citation>
    <scope>NUCLEOTIDE SEQUENCE [LARGE SCALE GENOMIC DNA]</scope>
    <source>
        <tissue evidence="6">Leaf</tissue>
    </source>
</reference>
<feature type="domain" description="Exocyst component Exo84 C-terminal" evidence="5">
    <location>
        <begin position="173"/>
        <end position="380"/>
    </location>
</feature>
<comment type="caution">
    <text evidence="6">The sequence shown here is derived from an EMBL/GenBank/DDBJ whole genome shotgun (WGS) entry which is preliminary data.</text>
</comment>
<evidence type="ECO:0000256" key="2">
    <source>
        <dbReference type="ARBA" id="ARBA00022448"/>
    </source>
</evidence>
<dbReference type="Gene3D" id="1.20.58.1210">
    <property type="entry name" value="Exo84p, N-terminal helical domain"/>
    <property type="match status" value="1"/>
</dbReference>
<proteinExistence type="inferred from homology"/>
<keyword evidence="3" id="KW-0268">Exocytosis</keyword>
<evidence type="ECO:0000256" key="3">
    <source>
        <dbReference type="ARBA" id="ARBA00022483"/>
    </source>
</evidence>
<dbReference type="InterPro" id="IPR016159">
    <property type="entry name" value="Cullin_repeat-like_dom_sf"/>
</dbReference>
<dbReference type="InterPro" id="IPR042560">
    <property type="entry name" value="Exo84_C_2"/>
</dbReference>
<evidence type="ECO:0000313" key="6">
    <source>
        <dbReference type="EMBL" id="KAK9056217.1"/>
    </source>
</evidence>
<dbReference type="SUPFAM" id="SSF74788">
    <property type="entry name" value="Cullin repeat-like"/>
    <property type="match status" value="1"/>
</dbReference>
<keyword evidence="7" id="KW-1185">Reference proteome</keyword>
<dbReference type="GO" id="GO:0008104">
    <property type="term" value="P:intracellular protein localization"/>
    <property type="evidence" value="ECO:0007669"/>
    <property type="project" value="TreeGrafter"/>
</dbReference>
<name>A0AAP0GPV6_9ASTR</name>
<feature type="region of interest" description="Disordered" evidence="4">
    <location>
        <begin position="1"/>
        <end position="20"/>
    </location>
</feature>
<dbReference type="InterPro" id="IPR032403">
    <property type="entry name" value="Exo84_C"/>
</dbReference>
<evidence type="ECO:0000256" key="1">
    <source>
        <dbReference type="ARBA" id="ARBA00007210"/>
    </source>
</evidence>
<dbReference type="Pfam" id="PF16528">
    <property type="entry name" value="Exo84_C"/>
    <property type="match status" value="1"/>
</dbReference>
<feature type="region of interest" description="Disordered" evidence="4">
    <location>
        <begin position="756"/>
        <end position="775"/>
    </location>
</feature>
<dbReference type="PANTHER" id="PTHR21426:SF15">
    <property type="entry name" value="EXOCYST COMPLEX COMPONENT EXO84A"/>
    <property type="match status" value="1"/>
</dbReference>
<dbReference type="PANTHER" id="PTHR21426">
    <property type="entry name" value="EXOCYST COMPLEX COMPONENT 8"/>
    <property type="match status" value="1"/>
</dbReference>
<dbReference type="GO" id="GO:0006887">
    <property type="term" value="P:exocytosis"/>
    <property type="evidence" value="ECO:0007669"/>
    <property type="project" value="UniProtKB-KW"/>
</dbReference>
<feature type="compositionally biased region" description="Basic and acidic residues" evidence="4">
    <location>
        <begin position="1"/>
        <end position="10"/>
    </location>
</feature>
<comment type="similarity">
    <text evidence="1">Belongs to the EXO84 family.</text>
</comment>
<evidence type="ECO:0000259" key="5">
    <source>
        <dbReference type="Pfam" id="PF16528"/>
    </source>
</evidence>
<dbReference type="AlphaFoldDB" id="A0AAP0GPV6"/>
<feature type="compositionally biased region" description="Polar residues" evidence="4">
    <location>
        <begin position="761"/>
        <end position="775"/>
    </location>
</feature>
<accession>A0AAP0GPV6</accession>
<dbReference type="EMBL" id="JBCNJP010000025">
    <property type="protein sequence ID" value="KAK9056217.1"/>
    <property type="molecule type" value="Genomic_DNA"/>
</dbReference>
<dbReference type="Proteomes" id="UP001408789">
    <property type="component" value="Unassembled WGS sequence"/>
</dbReference>
<evidence type="ECO:0000256" key="4">
    <source>
        <dbReference type="SAM" id="MobiDB-lite"/>
    </source>
</evidence>
<dbReference type="Gene3D" id="1.20.58.1220">
    <property type="entry name" value="Exo84p, C-terminal helical domain"/>
    <property type="match status" value="1"/>
</dbReference>
<organism evidence="6 7">
    <name type="scientific">Deinandra increscens subsp. villosa</name>
    <dbReference type="NCBI Taxonomy" id="3103831"/>
    <lineage>
        <taxon>Eukaryota</taxon>
        <taxon>Viridiplantae</taxon>
        <taxon>Streptophyta</taxon>
        <taxon>Embryophyta</taxon>
        <taxon>Tracheophyta</taxon>
        <taxon>Spermatophyta</taxon>
        <taxon>Magnoliopsida</taxon>
        <taxon>eudicotyledons</taxon>
        <taxon>Gunneridae</taxon>
        <taxon>Pentapetalae</taxon>
        <taxon>asterids</taxon>
        <taxon>campanulids</taxon>
        <taxon>Asterales</taxon>
        <taxon>Asteraceae</taxon>
        <taxon>Asteroideae</taxon>
        <taxon>Heliantheae alliance</taxon>
        <taxon>Madieae</taxon>
        <taxon>Madiinae</taxon>
        <taxon>Deinandra</taxon>
    </lineage>
</organism>
<dbReference type="InterPro" id="IPR042561">
    <property type="entry name" value="Exo84_C_1"/>
</dbReference>
<dbReference type="GO" id="GO:0006893">
    <property type="term" value="P:Golgi to plasma membrane transport"/>
    <property type="evidence" value="ECO:0007669"/>
    <property type="project" value="TreeGrafter"/>
</dbReference>
<keyword evidence="2" id="KW-0813">Transport</keyword>
<dbReference type="FunFam" id="1.20.58.1220:FF:000001">
    <property type="entry name" value="Exocyst complex component EXO84B"/>
    <property type="match status" value="1"/>
</dbReference>
<dbReference type="Pfam" id="PF08700">
    <property type="entry name" value="VPS51_Exo84_N"/>
    <property type="match status" value="1"/>
</dbReference>
<sequence>MADHGGKIKQDLASLHASSNHKERKMSTLAEGAFSSVPSDLDFGQEVTLNEKLKVFKTSTFDPENYVSTKCRTTSEKEIKHLVTCLLDLKKASAEEMRKSVYANYPSFIRTSREISDLEGQLVTLRNLLTNRTTIIHDLAEGVRVESMSSGPGSRKKGSFDFEEKEPSQMEVWLSQYMDNLNILLGERRVDEALTALDEGERVAREEKSKGGDPSMLSLLQAAITSQRQKLADQITESACQPSSSGIELRSSVEIIKRLGDGPRAHTLLLNSHHHKLQSKMQGIQTSGSTYGVAYTAALSQLVFSIIAQASSDSLAIFGDQPLYTSELVTWSVKQTNTFAHLMKRHVIGSPSASGGLRTVAECVQNSMGHCYLLEARGLALGPVLLRHFRPCVEQALNANLKRIEQSTAALAAADDWSLDFPPMGSRSLAISALMFSQPKLSSSAHRFNMMVQEMCEDIGLLRSSQFSNQAMEGVVQVFNSYVHMLVNALPGSSETENLEGRIVRIAEEEAQQIALLANALILADELLPRAAIKLLPLQQCVPSETPRKASERQLRTPEQRELKKRLQRFVDQLRDSFCRKHTLDLIFTEDGSARINAKMYLCMDENSEEPSEWLPSLVYQELYEKLCTLGSLATDMFVGRERFTTFLLMRLTDTVIMWFSDEESFWEEIEHGPKPLGPFGLRQFCLDMQFVRLFASQGRYLSRNVHQVLKNIIARAMESVAAAANTDPYSMLPEDEWFTETGQAAMKMLSGKTTLENEEATSPTAVVSQESNQL</sequence>
<evidence type="ECO:0000313" key="7">
    <source>
        <dbReference type="Proteomes" id="UP001408789"/>
    </source>
</evidence>
<protein>
    <recommendedName>
        <fullName evidence="5">Exocyst component Exo84 C-terminal domain-containing protein</fullName>
    </recommendedName>
</protein>
<gene>
    <name evidence="6" type="ORF">SSX86_027307</name>
</gene>
<dbReference type="InterPro" id="IPR033961">
    <property type="entry name" value="Exo84"/>
</dbReference>